<dbReference type="PROSITE" id="PS00550">
    <property type="entry name" value="HEMERYTHRINS"/>
    <property type="match status" value="1"/>
</dbReference>
<dbReference type="NCBIfam" id="TIGR02481">
    <property type="entry name" value="hemeryth_dom"/>
    <property type="match status" value="1"/>
</dbReference>
<keyword evidence="3" id="KW-0479">Metal-binding</keyword>
<dbReference type="EMBL" id="CP002432">
    <property type="protein sequence ID" value="ADU66608.1"/>
    <property type="molecule type" value="Genomic_DNA"/>
</dbReference>
<keyword evidence="2" id="KW-0813">Transport</keyword>
<comment type="similarity">
    <text evidence="1">Belongs to the hemerythrin family.</text>
</comment>
<evidence type="ECO:0000313" key="6">
    <source>
        <dbReference type="EMBL" id="ADU66608.1"/>
    </source>
</evidence>
<feature type="domain" description="Hemerythrin-like" evidence="5">
    <location>
        <begin position="20"/>
        <end position="137"/>
    </location>
</feature>
<evidence type="ECO:0000313" key="7">
    <source>
        <dbReference type="Proteomes" id="UP000002572"/>
    </source>
</evidence>
<evidence type="ECO:0000256" key="3">
    <source>
        <dbReference type="ARBA" id="ARBA00022723"/>
    </source>
</evidence>
<gene>
    <name evidence="6" type="ordered locus">Selin_1881</name>
</gene>
<keyword evidence="2" id="KW-0561">Oxygen transport</keyword>
<evidence type="ECO:0000256" key="4">
    <source>
        <dbReference type="ARBA" id="ARBA00023004"/>
    </source>
</evidence>
<dbReference type="PANTHER" id="PTHR37164">
    <property type="entry name" value="BACTERIOHEMERYTHRIN"/>
    <property type="match status" value="1"/>
</dbReference>
<evidence type="ECO:0000256" key="2">
    <source>
        <dbReference type="ARBA" id="ARBA00022621"/>
    </source>
</evidence>
<dbReference type="SUPFAM" id="SSF47188">
    <property type="entry name" value="Hemerythrin-like"/>
    <property type="match status" value="1"/>
</dbReference>
<keyword evidence="4" id="KW-0408">Iron</keyword>
<dbReference type="CDD" id="cd12107">
    <property type="entry name" value="Hemerythrin"/>
    <property type="match status" value="1"/>
</dbReference>
<dbReference type="GO" id="GO:0046872">
    <property type="term" value="F:metal ion binding"/>
    <property type="evidence" value="ECO:0007669"/>
    <property type="project" value="UniProtKB-KW"/>
</dbReference>
<dbReference type="InterPro" id="IPR050669">
    <property type="entry name" value="Hemerythrin"/>
</dbReference>
<evidence type="ECO:0000259" key="5">
    <source>
        <dbReference type="Pfam" id="PF01814"/>
    </source>
</evidence>
<evidence type="ECO:0000256" key="1">
    <source>
        <dbReference type="ARBA" id="ARBA00010587"/>
    </source>
</evidence>
<sequence length="154" mass="18360">MARWNIPECQWSDELLTHNESIDAQHRELVKRMGQCIASLNAPHEFSFEEELEILDLVVFLLDYVIAHFSHEERIMIESDFPDFLSHRIAHSYYITRLVEFKNRFKQEGFNEGLAEVFHREIVEWLVNHIKYDDRRIASWSQSGVAHKPSPRHL</sequence>
<reference evidence="6 7" key="1">
    <citation type="submission" date="2010-12" db="EMBL/GenBank/DDBJ databases">
        <title>Complete sequence of Desulfurispirillum indicum S5.</title>
        <authorList>
            <consortium name="US DOE Joint Genome Institute"/>
            <person name="Lucas S."/>
            <person name="Copeland A."/>
            <person name="Lapidus A."/>
            <person name="Cheng J.-F."/>
            <person name="Goodwin L."/>
            <person name="Pitluck S."/>
            <person name="Chertkov O."/>
            <person name="Held B."/>
            <person name="Detter J.C."/>
            <person name="Han C."/>
            <person name="Tapia R."/>
            <person name="Land M."/>
            <person name="Hauser L."/>
            <person name="Kyrpides N."/>
            <person name="Ivanova N."/>
            <person name="Mikhailova N."/>
            <person name="Haggblom M."/>
            <person name="Rauschenbach I."/>
            <person name="Bini E."/>
            <person name="Woyke T."/>
        </authorList>
    </citation>
    <scope>NUCLEOTIDE SEQUENCE [LARGE SCALE GENOMIC DNA]</scope>
    <source>
        <strain evidence="7">ATCC BAA-1389 / DSM 22839 / S5</strain>
    </source>
</reference>
<dbReference type="HOGENOM" id="CLU_086902_3_1_0"/>
<name>E6W1Y2_DESIS</name>
<dbReference type="Gene3D" id="1.20.120.50">
    <property type="entry name" value="Hemerythrin-like"/>
    <property type="match status" value="1"/>
</dbReference>
<dbReference type="eggNOG" id="COG2703">
    <property type="taxonomic scope" value="Bacteria"/>
</dbReference>
<accession>E6W1Y2</accession>
<keyword evidence="7" id="KW-1185">Reference proteome</keyword>
<dbReference type="AlphaFoldDB" id="E6W1Y2"/>
<dbReference type="InterPro" id="IPR012312">
    <property type="entry name" value="Hemerythrin-like"/>
</dbReference>
<dbReference type="Pfam" id="PF01814">
    <property type="entry name" value="Hemerythrin"/>
    <property type="match status" value="1"/>
</dbReference>
<dbReference type="InterPro" id="IPR016131">
    <property type="entry name" value="Haemerythrin_Fe_BS"/>
</dbReference>
<dbReference type="RefSeq" id="WP_013506488.1">
    <property type="nucleotide sequence ID" value="NC_014836.1"/>
</dbReference>
<proteinExistence type="inferred from homology"/>
<dbReference type="OrthoDB" id="9797092at2"/>
<dbReference type="KEGG" id="din:Selin_1881"/>
<dbReference type="InterPro" id="IPR012827">
    <property type="entry name" value="Hemerythrin_metal-bd"/>
</dbReference>
<dbReference type="STRING" id="653733.Selin_1881"/>
<dbReference type="Proteomes" id="UP000002572">
    <property type="component" value="Chromosome"/>
</dbReference>
<organism evidence="6 7">
    <name type="scientific">Desulfurispirillum indicum (strain ATCC BAA-1389 / DSM 22839 / S5)</name>
    <dbReference type="NCBI Taxonomy" id="653733"/>
    <lineage>
        <taxon>Bacteria</taxon>
        <taxon>Pseudomonadati</taxon>
        <taxon>Chrysiogenota</taxon>
        <taxon>Chrysiogenia</taxon>
        <taxon>Chrysiogenales</taxon>
        <taxon>Chrysiogenaceae</taxon>
        <taxon>Desulfurispirillum</taxon>
    </lineage>
</organism>
<protein>
    <submittedName>
        <fullName evidence="6">Hemerythrin-like metal-binding protein</fullName>
    </submittedName>
</protein>
<dbReference type="PANTHER" id="PTHR37164:SF1">
    <property type="entry name" value="BACTERIOHEMERYTHRIN"/>
    <property type="match status" value="1"/>
</dbReference>
<dbReference type="InParanoid" id="E6W1Y2"/>
<dbReference type="InterPro" id="IPR035938">
    <property type="entry name" value="Hemerythrin-like_sf"/>
</dbReference>
<dbReference type="GO" id="GO:0005344">
    <property type="term" value="F:oxygen carrier activity"/>
    <property type="evidence" value="ECO:0007669"/>
    <property type="project" value="UniProtKB-KW"/>
</dbReference>